<evidence type="ECO:0000256" key="2">
    <source>
        <dbReference type="ARBA" id="ARBA00005568"/>
    </source>
</evidence>
<dbReference type="AlphaFoldDB" id="A0A0R3M225"/>
<evidence type="ECO:0000259" key="7">
    <source>
        <dbReference type="Pfam" id="PF03328"/>
    </source>
</evidence>
<keyword evidence="3 6" id="KW-0479">Metal-binding</keyword>
<dbReference type="Proteomes" id="UP000050863">
    <property type="component" value="Unassembled WGS sequence"/>
</dbReference>
<name>A0A0R3M225_9BRAD</name>
<dbReference type="GO" id="GO:0006107">
    <property type="term" value="P:oxaloacetate metabolic process"/>
    <property type="evidence" value="ECO:0007669"/>
    <property type="project" value="TreeGrafter"/>
</dbReference>
<evidence type="ECO:0000313" key="9">
    <source>
        <dbReference type="Proteomes" id="UP000050863"/>
    </source>
</evidence>
<dbReference type="InterPro" id="IPR011206">
    <property type="entry name" value="Citrate_lyase_beta/mcl1/mcl2"/>
</dbReference>
<evidence type="ECO:0000256" key="6">
    <source>
        <dbReference type="PIRSR" id="PIRSR015582-2"/>
    </source>
</evidence>
<dbReference type="InterPro" id="IPR005000">
    <property type="entry name" value="Aldolase/citrate-lyase_domain"/>
</dbReference>
<evidence type="ECO:0000256" key="5">
    <source>
        <dbReference type="PIRSR" id="PIRSR015582-1"/>
    </source>
</evidence>
<comment type="similarity">
    <text evidence="2">Belongs to the HpcH/HpaI aldolase family.</text>
</comment>
<evidence type="ECO:0000256" key="1">
    <source>
        <dbReference type="ARBA" id="ARBA00001946"/>
    </source>
</evidence>
<organism evidence="8 9">
    <name type="scientific">Bradyrhizobium jicamae</name>
    <dbReference type="NCBI Taxonomy" id="280332"/>
    <lineage>
        <taxon>Bacteria</taxon>
        <taxon>Pseudomonadati</taxon>
        <taxon>Pseudomonadota</taxon>
        <taxon>Alphaproteobacteria</taxon>
        <taxon>Hyphomicrobiales</taxon>
        <taxon>Nitrobacteraceae</taxon>
        <taxon>Bradyrhizobium</taxon>
    </lineage>
</organism>
<dbReference type="Pfam" id="PF03328">
    <property type="entry name" value="HpcH_HpaI"/>
    <property type="match status" value="1"/>
</dbReference>
<keyword evidence="8" id="KW-0456">Lyase</keyword>
<comment type="cofactor">
    <cofactor evidence="1">
        <name>Mg(2+)</name>
        <dbReference type="ChEBI" id="CHEBI:18420"/>
    </cofactor>
</comment>
<comment type="caution">
    <text evidence="8">The sequence shown here is derived from an EMBL/GenBank/DDBJ whole genome shotgun (WGS) entry which is preliminary data.</text>
</comment>
<evidence type="ECO:0000256" key="3">
    <source>
        <dbReference type="ARBA" id="ARBA00022723"/>
    </source>
</evidence>
<feature type="binding site" evidence="5">
    <location>
        <position position="128"/>
    </location>
    <ligand>
        <name>substrate</name>
    </ligand>
</feature>
<gene>
    <name evidence="8" type="ORF">CQ12_04975</name>
</gene>
<dbReference type="GO" id="GO:0016829">
    <property type="term" value="F:lyase activity"/>
    <property type="evidence" value="ECO:0007669"/>
    <property type="project" value="UniProtKB-KW"/>
</dbReference>
<dbReference type="GO" id="GO:0000287">
    <property type="term" value="F:magnesium ion binding"/>
    <property type="evidence" value="ECO:0007669"/>
    <property type="project" value="TreeGrafter"/>
</dbReference>
<dbReference type="InterPro" id="IPR040442">
    <property type="entry name" value="Pyrv_kinase-like_dom_sf"/>
</dbReference>
<feature type="binding site" evidence="6">
    <location>
        <position position="128"/>
    </location>
    <ligand>
        <name>Mg(2+)</name>
        <dbReference type="ChEBI" id="CHEBI:18420"/>
    </ligand>
</feature>
<dbReference type="OrthoDB" id="9800547at2"/>
<dbReference type="PANTHER" id="PTHR32308">
    <property type="entry name" value="LYASE BETA SUBUNIT, PUTATIVE (AFU_ORTHOLOGUE AFUA_4G13030)-RELATED"/>
    <property type="match status" value="1"/>
</dbReference>
<sequence>MRLRSLLFVPADSERKYVKATGVGADALILDLEDSVAPGRKAFARDAVKALLGEAERDWSFLVRINPFGTGLTLEDLAAVVRPGLDGLLIPKVNGIEDVDLVSHYVDVLEVATGMTPGHVKLLVVATETPAAMIGFNGYSRKNKRLVAMTWGAEDLGAALGALTNKEADGSWTFPYQVARTQCLFAAGAADAAALETLYADFKDQTGLAESCRIARRDGFVGRIAIHPDQVATINTCFTPSESDLEHARRVVAAFAANPEIGTVGIDGKMYDMPHLTAARRTLASVGEGGFNG</sequence>
<dbReference type="SUPFAM" id="SSF51621">
    <property type="entry name" value="Phosphoenolpyruvate/pyruvate domain"/>
    <property type="match status" value="1"/>
</dbReference>
<feature type="domain" description="HpcH/HpaI aldolase/citrate lyase" evidence="7">
    <location>
        <begin position="4"/>
        <end position="228"/>
    </location>
</feature>
<accession>A0A0R3M225</accession>
<dbReference type="PIRSF" id="PIRSF015582">
    <property type="entry name" value="Cit_lyase_B"/>
    <property type="match status" value="1"/>
</dbReference>
<dbReference type="Gene3D" id="3.20.20.60">
    <property type="entry name" value="Phosphoenolpyruvate-binding domains"/>
    <property type="match status" value="1"/>
</dbReference>
<reference evidence="8 9" key="1">
    <citation type="submission" date="2014-03" db="EMBL/GenBank/DDBJ databases">
        <title>Bradyrhizobium valentinum sp. nov., isolated from effective nodules of Lupinus mariae-josephae, a lupine endemic of basic-lime soils in Eastern Spain.</title>
        <authorList>
            <person name="Duran D."/>
            <person name="Rey L."/>
            <person name="Navarro A."/>
            <person name="Busquets A."/>
            <person name="Imperial J."/>
            <person name="Ruiz-Argueso T."/>
        </authorList>
    </citation>
    <scope>NUCLEOTIDE SEQUENCE [LARGE SCALE GENOMIC DNA]</scope>
    <source>
        <strain evidence="8 9">PAC68</strain>
    </source>
</reference>
<protein>
    <submittedName>
        <fullName evidence="8">Citrate lyase</fullName>
    </submittedName>
</protein>
<dbReference type="PANTHER" id="PTHR32308:SF0">
    <property type="entry name" value="HPCH_HPAI ALDOLASE_CITRATE LYASE DOMAIN-CONTAINING PROTEIN"/>
    <property type="match status" value="1"/>
</dbReference>
<proteinExistence type="inferred from homology"/>
<evidence type="ECO:0000313" key="8">
    <source>
        <dbReference type="EMBL" id="KRR11216.1"/>
    </source>
</evidence>
<dbReference type="InterPro" id="IPR015813">
    <property type="entry name" value="Pyrv/PenolPyrv_kinase-like_dom"/>
</dbReference>
<evidence type="ECO:0000256" key="4">
    <source>
        <dbReference type="ARBA" id="ARBA00022842"/>
    </source>
</evidence>
<keyword evidence="4 6" id="KW-0460">Magnesium</keyword>
<dbReference type="STRING" id="280332.CQ12_04975"/>
<dbReference type="EMBL" id="LLXZ01000049">
    <property type="protein sequence ID" value="KRR11216.1"/>
    <property type="molecule type" value="Genomic_DNA"/>
</dbReference>
<keyword evidence="9" id="KW-1185">Reference proteome</keyword>
<feature type="binding site" evidence="6">
    <location>
        <position position="155"/>
    </location>
    <ligand>
        <name>Mg(2+)</name>
        <dbReference type="ChEBI" id="CHEBI:18420"/>
    </ligand>
</feature>
<feature type="binding site" evidence="5">
    <location>
        <position position="64"/>
    </location>
    <ligand>
        <name>substrate</name>
    </ligand>
</feature>
<dbReference type="RefSeq" id="WP_057834714.1">
    <property type="nucleotide sequence ID" value="NZ_LLXZ01000049.1"/>
</dbReference>